<dbReference type="Proteomes" id="UP001408594">
    <property type="component" value="Unassembled WGS sequence"/>
</dbReference>
<proteinExistence type="predicted"/>
<reference evidence="1 2" key="1">
    <citation type="submission" date="2024-02" db="EMBL/GenBank/DDBJ databases">
        <title>Microbulbifer aestuariivivens NBRC 112533.</title>
        <authorList>
            <person name="Ichikawa N."/>
            <person name="Katano-Makiyama Y."/>
            <person name="Hidaka K."/>
        </authorList>
    </citation>
    <scope>NUCLEOTIDE SEQUENCE [LARGE SCALE GENOMIC DNA]</scope>
    <source>
        <strain evidence="1 2">NBRC 112533</strain>
    </source>
</reference>
<gene>
    <name evidence="1" type="ORF">Maes01_02639</name>
</gene>
<name>A0ABP9WSI6_9GAMM</name>
<dbReference type="SUPFAM" id="SSF48613">
    <property type="entry name" value="Heme oxygenase-like"/>
    <property type="match status" value="1"/>
</dbReference>
<evidence type="ECO:0008006" key="3">
    <source>
        <dbReference type="Google" id="ProtNLM"/>
    </source>
</evidence>
<protein>
    <recommendedName>
        <fullName evidence="3">Iron-containing redox enzyme family protein</fullName>
    </recommendedName>
</protein>
<dbReference type="RefSeq" id="WP_345552202.1">
    <property type="nucleotide sequence ID" value="NZ_BAABRT010000025.1"/>
</dbReference>
<comment type="caution">
    <text evidence="1">The sequence shown here is derived from an EMBL/GenBank/DDBJ whole genome shotgun (WGS) entry which is preliminary data.</text>
</comment>
<sequence>MNRNEFKEGLLRVMERKVHWSEAAFAAGQVPRDRLHILLEQEYASHVRDLALLIGNAYVQCPAEKARKLIAQELYEQETGGLSGSEGNAELFMRLVSGLGLSTDRLRHVTLLPEAAVFHELLHEACSRHGWEVAAAVTMVFLEGNAYARAGLEPGVDDVPRLRPADHPLVRFYGLRLQCLAQARVHHGRDRAQRKAAWHLMLDLVGEGARSQVLHWMGQVLHAWLRYRDALAEKIGLQSFKTLPIARGWGHSA</sequence>
<organism evidence="1 2">
    <name type="scientific">Microbulbifer aestuariivivens</name>
    <dbReference type="NCBI Taxonomy" id="1908308"/>
    <lineage>
        <taxon>Bacteria</taxon>
        <taxon>Pseudomonadati</taxon>
        <taxon>Pseudomonadota</taxon>
        <taxon>Gammaproteobacteria</taxon>
        <taxon>Cellvibrionales</taxon>
        <taxon>Microbulbiferaceae</taxon>
        <taxon>Microbulbifer</taxon>
    </lineage>
</organism>
<dbReference type="Gene3D" id="1.20.910.10">
    <property type="entry name" value="Heme oxygenase-like"/>
    <property type="match status" value="1"/>
</dbReference>
<dbReference type="InterPro" id="IPR016084">
    <property type="entry name" value="Haem_Oase-like_multi-hlx"/>
</dbReference>
<accession>A0ABP9WSI6</accession>
<keyword evidence="2" id="KW-1185">Reference proteome</keyword>
<dbReference type="EMBL" id="BAABRT010000025">
    <property type="protein sequence ID" value="GAA5526050.1"/>
    <property type="molecule type" value="Genomic_DNA"/>
</dbReference>
<evidence type="ECO:0000313" key="1">
    <source>
        <dbReference type="EMBL" id="GAA5526050.1"/>
    </source>
</evidence>
<evidence type="ECO:0000313" key="2">
    <source>
        <dbReference type="Proteomes" id="UP001408594"/>
    </source>
</evidence>